<evidence type="ECO:0000313" key="1">
    <source>
        <dbReference type="EMBL" id="MBF4436446.1"/>
    </source>
</evidence>
<evidence type="ECO:0000313" key="2">
    <source>
        <dbReference type="Proteomes" id="UP000786185"/>
    </source>
</evidence>
<organism evidence="1 2">
    <name type="scientific">Vibrio anguillarum</name>
    <name type="common">Listonella anguillarum</name>
    <dbReference type="NCBI Taxonomy" id="55601"/>
    <lineage>
        <taxon>Bacteria</taxon>
        <taxon>Pseudomonadati</taxon>
        <taxon>Pseudomonadota</taxon>
        <taxon>Gammaproteobacteria</taxon>
        <taxon>Vibrionales</taxon>
        <taxon>Vibrionaceae</taxon>
        <taxon>Vibrio</taxon>
    </lineage>
</organism>
<gene>
    <name evidence="1" type="ORF">ERJ77_18475</name>
</gene>
<dbReference type="Proteomes" id="UP000786185">
    <property type="component" value="Unassembled WGS sequence"/>
</dbReference>
<evidence type="ECO:0008006" key="3">
    <source>
        <dbReference type="Google" id="ProtNLM"/>
    </source>
</evidence>
<dbReference type="AlphaFoldDB" id="A0AAW4BH87"/>
<protein>
    <recommendedName>
        <fullName evidence="3">Restriction endonuclease type IV Mrr domain-containing protein</fullName>
    </recommendedName>
</protein>
<dbReference type="EMBL" id="SCLC01000137">
    <property type="protein sequence ID" value="MBF4436446.1"/>
    <property type="molecule type" value="Genomic_DNA"/>
</dbReference>
<name>A0AAW4BH87_VIBAN</name>
<reference evidence="1" key="1">
    <citation type="journal article" date="2021" name="PeerJ">
        <title>Analysis of 44 Vibrio anguillarum genomes reveals high genetic diversity.</title>
        <authorList>
            <person name="Hansen M.J."/>
            <person name="Dalsgaard I."/>
        </authorList>
    </citation>
    <scope>NUCLEOTIDE SEQUENCE</scope>
    <source>
        <strain evidence="1">850617-1/1</strain>
    </source>
</reference>
<proteinExistence type="predicted"/>
<comment type="caution">
    <text evidence="1">The sequence shown here is derived from an EMBL/GenBank/DDBJ whole genome shotgun (WGS) entry which is preliminary data.</text>
</comment>
<accession>A0AAW4BH87</accession>
<sequence length="315" mass="36000">MAKAGDDLEKIVELIERSISPSSVINQNVMLPVLNSQTGRTRQCDVVIESGPEFRRNVTIVEVQDRKSQVSIATFNDWLQKLNDVGANSLICISRKEFPESVKEVARFQGNRVLLVNLKEETPESLPLNFLSFYVAYENVSITGIDALRCCVEKGSIDLNLLDRQLIHSNEKIWSRDKFSNMSFVELLSPLIKELHEESKGIVKNVATFTFENDRRLVLYCYLNGKYVRVGLNVTVRYVYDNHLLSMTVSSYEQIEHGTLAWVFEIEHETSLGKIKTKVPVIKYGDNEYKMLDVINSNDFNSQVTIRTLEQKPVV</sequence>